<evidence type="ECO:0000256" key="1">
    <source>
        <dbReference type="SAM" id="MobiDB-lite"/>
    </source>
</evidence>
<feature type="compositionally biased region" description="Polar residues" evidence="1">
    <location>
        <begin position="46"/>
        <end position="57"/>
    </location>
</feature>
<name>A0A4D4L8Y7_STRVO</name>
<organism evidence="2 3">
    <name type="scientific">Streptomyces violaceusniger</name>
    <dbReference type="NCBI Taxonomy" id="68280"/>
    <lineage>
        <taxon>Bacteria</taxon>
        <taxon>Bacillati</taxon>
        <taxon>Actinomycetota</taxon>
        <taxon>Actinomycetes</taxon>
        <taxon>Kitasatosporales</taxon>
        <taxon>Streptomycetaceae</taxon>
        <taxon>Streptomyces</taxon>
        <taxon>Streptomyces violaceusniger group</taxon>
    </lineage>
</organism>
<comment type="caution">
    <text evidence="2">The sequence shown here is derived from an EMBL/GenBank/DDBJ whole genome shotgun (WGS) entry which is preliminary data.</text>
</comment>
<protein>
    <submittedName>
        <fullName evidence="2">Uncharacterized protein</fullName>
    </submittedName>
</protein>
<dbReference type="Proteomes" id="UP000301309">
    <property type="component" value="Unassembled WGS sequence"/>
</dbReference>
<feature type="compositionally biased region" description="Polar residues" evidence="1">
    <location>
        <begin position="116"/>
        <end position="125"/>
    </location>
</feature>
<feature type="region of interest" description="Disordered" evidence="1">
    <location>
        <begin position="28"/>
        <end position="125"/>
    </location>
</feature>
<reference evidence="2 3" key="1">
    <citation type="journal article" date="2020" name="Int. J. Syst. Evol. Microbiol.">
        <title>Reclassification of Streptomyces castelarensis and Streptomyces sporoclivatus as later heterotypic synonyms of Streptomyces antimycoticus.</title>
        <authorList>
            <person name="Komaki H."/>
            <person name="Tamura T."/>
        </authorList>
    </citation>
    <scope>NUCLEOTIDE SEQUENCE [LARGE SCALE GENOMIC DNA]</scope>
    <source>
        <strain evidence="2 3">NBRC 13459</strain>
    </source>
</reference>
<dbReference type="EMBL" id="BJHW01000001">
    <property type="protein sequence ID" value="GDY58051.1"/>
    <property type="molecule type" value="Genomic_DNA"/>
</dbReference>
<dbReference type="AlphaFoldDB" id="A0A4D4L8Y7"/>
<proteinExistence type="predicted"/>
<gene>
    <name evidence="2" type="ORF">SVIO_086740</name>
</gene>
<sequence length="125" mass="13245">MPVLRVLGDPEAKASAISWVMTVIRSARFPSPGTSTGGCTRPRITGDSSYQRVTGSSRAPVWRASAAGPAGIFARSPKNDTSTPEADRSRSATRHTRPPARSRRASVPKALPPWCGSTSMPSPSR</sequence>
<evidence type="ECO:0000313" key="3">
    <source>
        <dbReference type="Proteomes" id="UP000301309"/>
    </source>
</evidence>
<feature type="compositionally biased region" description="Basic residues" evidence="1">
    <location>
        <begin position="91"/>
        <end position="106"/>
    </location>
</feature>
<evidence type="ECO:0000313" key="2">
    <source>
        <dbReference type="EMBL" id="GDY58051.1"/>
    </source>
</evidence>
<accession>A0A4D4L8Y7</accession>
<keyword evidence="3" id="KW-1185">Reference proteome</keyword>